<sequence>MRYSVRMPRTALILFAHGARDPEWAEPMRRVCAAVREQAPELQVELAFLEFIPPDLRSCAESLIAECCERILVVPMFIARGGHLKRDVPLLLEELRQRHPQTCFELAAAIGEAEPIVQAMARHALTLVSD</sequence>
<keyword evidence="2 3" id="KW-0456">Lyase</keyword>
<dbReference type="CDD" id="cd03416">
    <property type="entry name" value="CbiX_SirB_N"/>
    <property type="match status" value="1"/>
</dbReference>
<dbReference type="PANTHER" id="PTHR33542:SF5">
    <property type="entry name" value="FERROCHELATASE CHE1"/>
    <property type="match status" value="1"/>
</dbReference>
<organism evidence="3 4">
    <name type="scientific">Candidatus Accumulibacter phosphatis</name>
    <dbReference type="NCBI Taxonomy" id="327160"/>
    <lineage>
        <taxon>Bacteria</taxon>
        <taxon>Pseudomonadati</taxon>
        <taxon>Pseudomonadota</taxon>
        <taxon>Betaproteobacteria</taxon>
        <taxon>Candidatus Accumulibacter</taxon>
    </lineage>
</organism>
<gene>
    <name evidence="3" type="primary">cbiX</name>
    <name evidence="3" type="ORF">AW09_001283</name>
</gene>
<dbReference type="Pfam" id="PF01903">
    <property type="entry name" value="CbiX"/>
    <property type="match status" value="1"/>
</dbReference>
<dbReference type="GO" id="GO:0016852">
    <property type="term" value="F:sirohydrochlorin cobaltochelatase activity"/>
    <property type="evidence" value="ECO:0007669"/>
    <property type="project" value="UniProtKB-EC"/>
</dbReference>
<name>A0A080LXI0_9PROT</name>
<evidence type="ECO:0000313" key="3">
    <source>
        <dbReference type="EMBL" id="KFB73463.1"/>
    </source>
</evidence>
<evidence type="ECO:0000256" key="2">
    <source>
        <dbReference type="ARBA" id="ARBA00023239"/>
    </source>
</evidence>
<proteinExistence type="predicted"/>
<dbReference type="PANTHER" id="PTHR33542">
    <property type="entry name" value="SIROHYDROCHLORIN FERROCHELATASE, CHLOROPLASTIC"/>
    <property type="match status" value="1"/>
</dbReference>
<reference evidence="3 4" key="1">
    <citation type="submission" date="2014-02" db="EMBL/GenBank/DDBJ databases">
        <title>Expanding our view of genomic diversity in Candidatus Accumulibacter clades.</title>
        <authorList>
            <person name="Skennerton C.T."/>
            <person name="Barr J.J."/>
            <person name="Slater F.R."/>
            <person name="Bond P.L."/>
            <person name="Tyson G.W."/>
        </authorList>
    </citation>
    <scope>NUCLEOTIDE SEQUENCE [LARGE SCALE GENOMIC DNA]</scope>
    <source>
        <strain evidence="4">BA-91</strain>
    </source>
</reference>
<dbReference type="EMBL" id="JDVG02000220">
    <property type="protein sequence ID" value="KFB73463.1"/>
    <property type="molecule type" value="Genomic_DNA"/>
</dbReference>
<protein>
    <submittedName>
        <fullName evidence="3">Sirohydrochlorin cobaltochelatase</fullName>
        <ecNumber evidence="3">4.99.1.3</ecNumber>
    </submittedName>
</protein>
<dbReference type="InterPro" id="IPR002762">
    <property type="entry name" value="CbiX-like"/>
</dbReference>
<dbReference type="GO" id="GO:0046872">
    <property type="term" value="F:metal ion binding"/>
    <property type="evidence" value="ECO:0007669"/>
    <property type="project" value="UniProtKB-KW"/>
</dbReference>
<dbReference type="EC" id="4.99.1.3" evidence="3"/>
<evidence type="ECO:0000313" key="4">
    <source>
        <dbReference type="Proteomes" id="UP000020077"/>
    </source>
</evidence>
<accession>A0A080LXI0</accession>
<dbReference type="AlphaFoldDB" id="A0A080LXI0"/>
<dbReference type="Proteomes" id="UP000020077">
    <property type="component" value="Unassembled WGS sequence"/>
</dbReference>
<evidence type="ECO:0000256" key="1">
    <source>
        <dbReference type="ARBA" id="ARBA00022723"/>
    </source>
</evidence>
<keyword evidence="1" id="KW-0479">Metal-binding</keyword>
<dbReference type="Gene3D" id="3.40.50.1400">
    <property type="match status" value="1"/>
</dbReference>
<dbReference type="InterPro" id="IPR050963">
    <property type="entry name" value="Sirohydro_Cobaltochel/CbiX"/>
</dbReference>
<dbReference type="SUPFAM" id="SSF53800">
    <property type="entry name" value="Chelatase"/>
    <property type="match status" value="1"/>
</dbReference>
<comment type="caution">
    <text evidence="3">The sequence shown here is derived from an EMBL/GenBank/DDBJ whole genome shotgun (WGS) entry which is preliminary data.</text>
</comment>